<evidence type="ECO:0000313" key="2">
    <source>
        <dbReference type="EMBL" id="OGD84232.1"/>
    </source>
</evidence>
<dbReference type="EMBL" id="MFAU01000026">
    <property type="protein sequence ID" value="OGD84232.1"/>
    <property type="molecule type" value="Genomic_DNA"/>
</dbReference>
<sequence length="103" mass="12349">MLIKAVRLILIIIFAVFLAIGTSYASYTINPFKLVDADVIFYFLLIPIWVILYFSILWVLHSKNKLNKFIWVFFFIILCYLVWAFWDFFYDFVKYPILGILSD</sequence>
<organism evidence="2 3">
    <name type="scientific">Candidatus Curtissbacteria bacterium RBG_13_40_7</name>
    <dbReference type="NCBI Taxonomy" id="1797706"/>
    <lineage>
        <taxon>Bacteria</taxon>
        <taxon>Candidatus Curtissiibacteriota</taxon>
    </lineage>
</organism>
<feature type="transmembrane region" description="Helical" evidence="1">
    <location>
        <begin position="69"/>
        <end position="86"/>
    </location>
</feature>
<dbReference type="AlphaFoldDB" id="A0A1F5FXA9"/>
<keyword evidence="1" id="KW-1133">Transmembrane helix</keyword>
<gene>
    <name evidence="2" type="ORF">A2165_01650</name>
</gene>
<dbReference type="Proteomes" id="UP000179252">
    <property type="component" value="Unassembled WGS sequence"/>
</dbReference>
<comment type="caution">
    <text evidence="2">The sequence shown here is derived from an EMBL/GenBank/DDBJ whole genome shotgun (WGS) entry which is preliminary data.</text>
</comment>
<keyword evidence="1" id="KW-0812">Transmembrane</keyword>
<keyword evidence="1" id="KW-0472">Membrane</keyword>
<proteinExistence type="predicted"/>
<accession>A0A1F5FXA9</accession>
<name>A0A1F5FXA9_9BACT</name>
<reference evidence="2 3" key="1">
    <citation type="journal article" date="2016" name="Nat. Commun.">
        <title>Thousands of microbial genomes shed light on interconnected biogeochemical processes in an aquifer system.</title>
        <authorList>
            <person name="Anantharaman K."/>
            <person name="Brown C.T."/>
            <person name="Hug L.A."/>
            <person name="Sharon I."/>
            <person name="Castelle C.J."/>
            <person name="Probst A.J."/>
            <person name="Thomas B.C."/>
            <person name="Singh A."/>
            <person name="Wilkins M.J."/>
            <person name="Karaoz U."/>
            <person name="Brodie E.L."/>
            <person name="Williams K.H."/>
            <person name="Hubbard S.S."/>
            <person name="Banfield J.F."/>
        </authorList>
    </citation>
    <scope>NUCLEOTIDE SEQUENCE [LARGE SCALE GENOMIC DNA]</scope>
</reference>
<protein>
    <submittedName>
        <fullName evidence="2">Uncharacterized protein</fullName>
    </submittedName>
</protein>
<evidence type="ECO:0000313" key="3">
    <source>
        <dbReference type="Proteomes" id="UP000179252"/>
    </source>
</evidence>
<evidence type="ECO:0000256" key="1">
    <source>
        <dbReference type="SAM" id="Phobius"/>
    </source>
</evidence>
<feature type="transmembrane region" description="Helical" evidence="1">
    <location>
        <begin position="41"/>
        <end position="60"/>
    </location>
</feature>